<feature type="site" description="Important for autoinhibition of adenylyltransferase activity" evidence="3">
    <location>
        <position position="49"/>
    </location>
</feature>
<evidence type="ECO:0000259" key="4">
    <source>
        <dbReference type="PROSITE" id="PS51459"/>
    </source>
</evidence>
<dbReference type="PANTHER" id="PTHR13504:SF38">
    <property type="entry name" value="FIDO DOMAIN-CONTAINING PROTEIN"/>
    <property type="match status" value="1"/>
</dbReference>
<dbReference type="Gene3D" id="1.10.3290.10">
    <property type="entry name" value="Fido-like domain"/>
    <property type="match status" value="1"/>
</dbReference>
<accession>A0AB73FXG8</accession>
<gene>
    <name evidence="5" type="ORF">WJ53_09180</name>
</gene>
<dbReference type="InterPro" id="IPR040198">
    <property type="entry name" value="Fido_containing"/>
</dbReference>
<keyword evidence="2" id="KW-0067">ATP-binding</keyword>
<evidence type="ECO:0000256" key="2">
    <source>
        <dbReference type="PIRSR" id="PIRSR640198-2"/>
    </source>
</evidence>
<comment type="caution">
    <text evidence="5">The sequence shown here is derived from an EMBL/GenBank/DDBJ whole genome shotgun (WGS) entry which is preliminary data.</text>
</comment>
<dbReference type="PANTHER" id="PTHR13504">
    <property type="entry name" value="FIDO DOMAIN-CONTAINING PROTEIN DDB_G0283145"/>
    <property type="match status" value="1"/>
</dbReference>
<proteinExistence type="predicted"/>
<evidence type="ECO:0000256" key="1">
    <source>
        <dbReference type="PIRSR" id="PIRSR640198-1"/>
    </source>
</evidence>
<reference evidence="5 6" key="1">
    <citation type="submission" date="2015-11" db="EMBL/GenBank/DDBJ databases">
        <title>Expanding the genomic diversity of Burkholderia species for the development of highly accurate diagnostics.</title>
        <authorList>
            <person name="Sahl J."/>
            <person name="Keim P."/>
            <person name="Wagner D."/>
        </authorList>
    </citation>
    <scope>NUCLEOTIDE SEQUENCE [LARGE SCALE GENOMIC DNA]</scope>
    <source>
        <strain evidence="5 6">MSMB2058</strain>
    </source>
</reference>
<dbReference type="PROSITE" id="PS51459">
    <property type="entry name" value="FIDO"/>
    <property type="match status" value="1"/>
</dbReference>
<feature type="active site" evidence="1">
    <location>
        <position position="176"/>
    </location>
</feature>
<feature type="binding site" evidence="2">
    <location>
        <begin position="212"/>
        <end position="213"/>
    </location>
    <ligand>
        <name>ATP</name>
        <dbReference type="ChEBI" id="CHEBI:30616"/>
    </ligand>
</feature>
<dbReference type="Proteomes" id="UP000061665">
    <property type="component" value="Unassembled WGS sequence"/>
</dbReference>
<feature type="domain" description="Fido" evidence="4">
    <location>
        <begin position="98"/>
        <end position="234"/>
    </location>
</feature>
<dbReference type="SUPFAM" id="SSF140931">
    <property type="entry name" value="Fic-like"/>
    <property type="match status" value="1"/>
</dbReference>
<dbReference type="Pfam" id="PF02661">
    <property type="entry name" value="Fic"/>
    <property type="match status" value="1"/>
</dbReference>
<evidence type="ECO:0000256" key="3">
    <source>
        <dbReference type="PIRSR" id="PIRSR640198-3"/>
    </source>
</evidence>
<dbReference type="GO" id="GO:0005524">
    <property type="term" value="F:ATP binding"/>
    <property type="evidence" value="ECO:0007669"/>
    <property type="project" value="UniProtKB-KW"/>
</dbReference>
<evidence type="ECO:0000313" key="6">
    <source>
        <dbReference type="Proteomes" id="UP000061665"/>
    </source>
</evidence>
<dbReference type="EMBL" id="LOZE01000083">
    <property type="protein sequence ID" value="KVM28621.1"/>
    <property type="molecule type" value="Genomic_DNA"/>
</dbReference>
<name>A0AB73FXG8_9BURK</name>
<keyword evidence="2" id="KW-0547">Nucleotide-binding</keyword>
<dbReference type="AlphaFoldDB" id="A0AB73FXG8"/>
<feature type="binding site" evidence="2">
    <location>
        <begin position="180"/>
        <end position="187"/>
    </location>
    <ligand>
        <name>ATP</name>
        <dbReference type="ChEBI" id="CHEBI:30616"/>
    </ligand>
</feature>
<dbReference type="InterPro" id="IPR036597">
    <property type="entry name" value="Fido-like_dom_sf"/>
</dbReference>
<dbReference type="RefSeq" id="WP_059726767.1">
    <property type="nucleotide sequence ID" value="NZ_LOYI01000113.1"/>
</dbReference>
<sequence length="266" mass="29662">MPNQTATLLNTIDANKATLDEARPLPQHSVASLREKLMLEWTYHSNAIEGNTLTLRETKVVLEGITVGGKSLREHFEATNHRDAILYVEDIVSKGEALSEWQIRNIHSLVLKGIDAEEAGRYRRENVVIAGASTTPPDFMHLPAEMVALIDWYETAGDMHPVERAAELHTRFVKIHPFVDGNGRTGRLLLNFELMKTGYPPAIIRKEDRLVYYDSLDKACVSGDYGDITRLVAESVQRSLDTYLDVLGLRHAAAPDTAPPSSGFRT</sequence>
<organism evidence="5 6">
    <name type="scientific">Burkholderia ubonensis</name>
    <dbReference type="NCBI Taxonomy" id="101571"/>
    <lineage>
        <taxon>Bacteria</taxon>
        <taxon>Pseudomonadati</taxon>
        <taxon>Pseudomonadota</taxon>
        <taxon>Betaproteobacteria</taxon>
        <taxon>Burkholderiales</taxon>
        <taxon>Burkholderiaceae</taxon>
        <taxon>Burkholderia</taxon>
        <taxon>Burkholderia cepacia complex</taxon>
    </lineage>
</organism>
<evidence type="ECO:0000313" key="5">
    <source>
        <dbReference type="EMBL" id="KVM28621.1"/>
    </source>
</evidence>
<dbReference type="InterPro" id="IPR003812">
    <property type="entry name" value="Fido"/>
</dbReference>
<protein>
    <submittedName>
        <fullName evidence="5">Cell filamentation protein Fic</fullName>
    </submittedName>
</protein>